<dbReference type="Proteomes" id="UP001234581">
    <property type="component" value="Unassembled WGS sequence"/>
</dbReference>
<sequence length="154" mass="17004">MAERLALFFARPPKNTGALTISDNGRVVPARPPRRHIHFSAPAMITNSSFKKKATHSIYISHMHCKPFWEYLNDVTRVADKRLMSALMAPLSTLFWHPVVCTASSSPSADLAAAATAYTTEMIRSLTDQKLLHAFLVVLISEEGGIGKDLEPEV</sequence>
<organism evidence="1 2">
    <name type="scientific">Lichtheimia ornata</name>
    <dbReference type="NCBI Taxonomy" id="688661"/>
    <lineage>
        <taxon>Eukaryota</taxon>
        <taxon>Fungi</taxon>
        <taxon>Fungi incertae sedis</taxon>
        <taxon>Mucoromycota</taxon>
        <taxon>Mucoromycotina</taxon>
        <taxon>Mucoromycetes</taxon>
        <taxon>Mucorales</taxon>
        <taxon>Lichtheimiaceae</taxon>
        <taxon>Lichtheimia</taxon>
    </lineage>
</organism>
<proteinExistence type="predicted"/>
<accession>A0AAD7XU59</accession>
<dbReference type="EMBL" id="JARTCD010000059">
    <property type="protein sequence ID" value="KAJ8654575.1"/>
    <property type="molecule type" value="Genomic_DNA"/>
</dbReference>
<keyword evidence="2" id="KW-1185">Reference proteome</keyword>
<dbReference type="AlphaFoldDB" id="A0AAD7XU59"/>
<evidence type="ECO:0000313" key="2">
    <source>
        <dbReference type="Proteomes" id="UP001234581"/>
    </source>
</evidence>
<evidence type="ECO:0000313" key="1">
    <source>
        <dbReference type="EMBL" id="KAJ8654575.1"/>
    </source>
</evidence>
<protein>
    <submittedName>
        <fullName evidence="1">Uncharacterized protein</fullName>
    </submittedName>
</protein>
<gene>
    <name evidence="1" type="ORF">O0I10_009757</name>
</gene>
<name>A0AAD7XU59_9FUNG</name>
<reference evidence="1 2" key="1">
    <citation type="submission" date="2023-03" db="EMBL/GenBank/DDBJ databases">
        <title>Genome sequence of Lichtheimia ornata CBS 291.66.</title>
        <authorList>
            <person name="Mohabir J.T."/>
            <person name="Shea T.P."/>
            <person name="Kurbessoian T."/>
            <person name="Berby B."/>
            <person name="Fontaine J."/>
            <person name="Livny J."/>
            <person name="Gnirke A."/>
            <person name="Stajich J.E."/>
            <person name="Cuomo C.A."/>
        </authorList>
    </citation>
    <scope>NUCLEOTIDE SEQUENCE [LARGE SCALE GENOMIC DNA]</scope>
    <source>
        <strain evidence="1">CBS 291.66</strain>
    </source>
</reference>
<comment type="caution">
    <text evidence="1">The sequence shown here is derived from an EMBL/GenBank/DDBJ whole genome shotgun (WGS) entry which is preliminary data.</text>
</comment>
<dbReference type="RefSeq" id="XP_058339489.1">
    <property type="nucleotide sequence ID" value="XM_058489743.1"/>
</dbReference>
<dbReference type="GeneID" id="83217162"/>